<evidence type="ECO:0000313" key="1">
    <source>
        <dbReference type="EMBL" id="MDC0671120.1"/>
    </source>
</evidence>
<evidence type="ECO:0008006" key="3">
    <source>
        <dbReference type="Google" id="ProtNLM"/>
    </source>
</evidence>
<reference evidence="1 2" key="1">
    <citation type="submission" date="2022-11" db="EMBL/GenBank/DDBJ databases">
        <title>Minimal conservation of predation-associated metabolite biosynthetic gene clusters underscores biosynthetic potential of Myxococcota including descriptions for ten novel species: Archangium lansinium sp. nov., Myxococcus landrumus sp. nov., Nannocystis bai.</title>
        <authorList>
            <person name="Ahearne A."/>
            <person name="Stevens C."/>
            <person name="Dowd S."/>
        </authorList>
    </citation>
    <scope>NUCLEOTIDE SEQUENCE [LARGE SCALE GENOMIC DNA]</scope>
    <source>
        <strain evidence="1 2">NCELM</strain>
    </source>
</reference>
<accession>A0ABT5BAF8</accession>
<protein>
    <recommendedName>
        <fullName evidence="3">Methyltransferase domain-containing protein</fullName>
    </recommendedName>
</protein>
<name>A0ABT5BAF8_9BACT</name>
<proteinExistence type="predicted"/>
<dbReference type="SUPFAM" id="SSF53335">
    <property type="entry name" value="S-adenosyl-L-methionine-dependent methyltransferases"/>
    <property type="match status" value="1"/>
</dbReference>
<organism evidence="1 2">
    <name type="scientific">Nannocystis radixulma</name>
    <dbReference type="NCBI Taxonomy" id="2995305"/>
    <lineage>
        <taxon>Bacteria</taxon>
        <taxon>Pseudomonadati</taxon>
        <taxon>Myxococcota</taxon>
        <taxon>Polyangia</taxon>
        <taxon>Nannocystales</taxon>
        <taxon>Nannocystaceae</taxon>
        <taxon>Nannocystis</taxon>
    </lineage>
</organism>
<gene>
    <name evidence="1" type="ORF">POL58_25410</name>
</gene>
<sequence length="217" mass="24372">MLEVEARWLRARLAELGDEELTPLLNLGSSDLEFRTVVQPWIDREVFAPLRARGTTVVHSDLKALPGVDIAADALGEEGLARLQAVGARALLCCNMLEHVTDRAALARRCAALVPSGGVLIVTVPHSYPYHPDPIDTYYRPDPQDMSRELFPELRCIRAEVVDGPTYAPELLRRPWLLVRDLRNWPGLKDSPSGTAGSRLRWLFRPYRVSCAVLRRE</sequence>
<evidence type="ECO:0000313" key="2">
    <source>
        <dbReference type="Proteomes" id="UP001217838"/>
    </source>
</evidence>
<dbReference type="InterPro" id="IPR029063">
    <property type="entry name" value="SAM-dependent_MTases_sf"/>
</dbReference>
<dbReference type="Proteomes" id="UP001217838">
    <property type="component" value="Unassembled WGS sequence"/>
</dbReference>
<dbReference type="EMBL" id="JAQNDN010000013">
    <property type="protein sequence ID" value="MDC0671120.1"/>
    <property type="molecule type" value="Genomic_DNA"/>
</dbReference>
<dbReference type="RefSeq" id="WP_272001182.1">
    <property type="nucleotide sequence ID" value="NZ_JAQNDN010000013.1"/>
</dbReference>
<dbReference type="Gene3D" id="3.40.50.150">
    <property type="entry name" value="Vaccinia Virus protein VP39"/>
    <property type="match status" value="1"/>
</dbReference>
<comment type="caution">
    <text evidence="1">The sequence shown here is derived from an EMBL/GenBank/DDBJ whole genome shotgun (WGS) entry which is preliminary data.</text>
</comment>
<keyword evidence="2" id="KW-1185">Reference proteome</keyword>